<dbReference type="InterPro" id="IPR053745">
    <property type="entry name" value="Viral_Tail_Comp_sf"/>
</dbReference>
<protein>
    <submittedName>
        <fullName evidence="1">Uncharacterized protein</fullName>
    </submittedName>
</protein>
<proteinExistence type="predicted"/>
<organism evidence="1">
    <name type="scientific">uncultured Caudovirales phage</name>
    <dbReference type="NCBI Taxonomy" id="2100421"/>
    <lineage>
        <taxon>Viruses</taxon>
        <taxon>Duplodnaviria</taxon>
        <taxon>Heunggongvirae</taxon>
        <taxon>Uroviricota</taxon>
        <taxon>Caudoviricetes</taxon>
        <taxon>Peduoviridae</taxon>
        <taxon>Maltschvirus</taxon>
        <taxon>Maltschvirus maltsch</taxon>
    </lineage>
</organism>
<sequence length="141" mass="15840">MMNDLITAWYQLLNGNVTYSSAVVPVYLEDAPADETSHYILLTAEGLTDDSDNSQFRYAATVVVDVVTVHKSNVRRSIADDISLQIHNLVFPVKNVSALPVQAGIQVLNVKQDTSTYLYEDDGVSKYYRHVIRFTQTIIKQ</sequence>
<dbReference type="EMBL" id="LR796374">
    <property type="protein sequence ID" value="CAB4140246.1"/>
    <property type="molecule type" value="Genomic_DNA"/>
</dbReference>
<reference evidence="1" key="1">
    <citation type="submission" date="2020-04" db="EMBL/GenBank/DDBJ databases">
        <authorList>
            <person name="Chiriac C."/>
            <person name="Salcher M."/>
            <person name="Ghai R."/>
            <person name="Kavagutti S V."/>
        </authorList>
    </citation>
    <scope>NUCLEOTIDE SEQUENCE</scope>
</reference>
<gene>
    <name evidence="1" type="ORF">UFOVP402_15</name>
</gene>
<name>A0A6J5M567_9CAUD</name>
<accession>A0A6J5M567</accession>
<dbReference type="Gene3D" id="3.30.2000.30">
    <property type="match status" value="1"/>
</dbReference>
<evidence type="ECO:0000313" key="1">
    <source>
        <dbReference type="EMBL" id="CAB4140246.1"/>
    </source>
</evidence>